<dbReference type="STRING" id="1427518.XSR1_10108"/>
<keyword evidence="2" id="KW-1185">Reference proteome</keyword>
<accession>W1IS15</accession>
<dbReference type="Proteomes" id="UP000019202">
    <property type="component" value="Unassembled WGS sequence"/>
</dbReference>
<comment type="caution">
    <text evidence="1">The sequence shown here is derived from an EMBL/GenBank/DDBJ whole genome shotgun (WGS) entry which is preliminary data.</text>
</comment>
<evidence type="ECO:0000313" key="1">
    <source>
        <dbReference type="EMBL" id="CDL80628.1"/>
    </source>
</evidence>
<name>W1IS15_9GAMM</name>
<reference evidence="1" key="1">
    <citation type="submission" date="2013-11" db="EMBL/GenBank/DDBJ databases">
        <title>Draft genome sequence and annotation of the entomopathogenic bacteria, Xenorhabdus cabanillasi strain JM26 and Xenorhabdus szentirmai strain DSM 16338.</title>
        <authorList>
            <person name="Gualtieri M."/>
            <person name="Ogier J.C."/>
            <person name="Pages S."/>
            <person name="Givaudan A."/>
            <person name="Gaudriault S."/>
        </authorList>
    </citation>
    <scope>NUCLEOTIDE SEQUENCE [LARGE SCALE GENOMIC DNA]</scope>
    <source>
        <strain evidence="1">DSM 16338</strain>
    </source>
</reference>
<evidence type="ECO:0000313" key="2">
    <source>
        <dbReference type="Proteomes" id="UP000019202"/>
    </source>
</evidence>
<proteinExistence type="predicted"/>
<protein>
    <submittedName>
        <fullName evidence="1">Uncharacterized protein</fullName>
    </submittedName>
</protein>
<gene>
    <name evidence="1" type="ORF">XSR1_10108</name>
</gene>
<sequence length="71" mass="8336">MKFDVYQINNLISKAAPLNDAVFVFVNWQKVAGIMHKTIYMINMIPESFLRYAINGVVLFRMSYSEVWRCV</sequence>
<dbReference type="EMBL" id="CBXF010000001">
    <property type="protein sequence ID" value="CDL80628.1"/>
    <property type="molecule type" value="Genomic_DNA"/>
</dbReference>
<organism evidence="1 2">
    <name type="scientific">Xenorhabdus szentirmaii DSM 16338</name>
    <dbReference type="NCBI Taxonomy" id="1427518"/>
    <lineage>
        <taxon>Bacteria</taxon>
        <taxon>Pseudomonadati</taxon>
        <taxon>Pseudomonadota</taxon>
        <taxon>Gammaproteobacteria</taxon>
        <taxon>Enterobacterales</taxon>
        <taxon>Morganellaceae</taxon>
        <taxon>Xenorhabdus</taxon>
    </lineage>
</organism>
<dbReference type="AlphaFoldDB" id="W1IS15"/>